<dbReference type="GeneID" id="30189324"/>
<sequence length="239" mass="26656">MFINYRYDRKDDQTLLVRLDTPYFARGEANQRDLEFLIIASINAGVEAIWSPCRRNDKSTWVKATWFEKAGGSRTAESLDFKTEIAPFIEKELKAYKAPPWSRRFGRIPGATTHAISLPFPSTANTTTVISGGDFTTHPDFLIESSHHDQFTFPGYCGALSIDLEVTRHSMASAMVILQQLAAHFSAAHPTLAGWFDTEDHVPYIHPTLDTLIVPPPNPHLAYHATQQLFAGGTAPQLV</sequence>
<proteinExistence type="predicted"/>
<comment type="caution">
    <text evidence="1">The sequence shown here is derived from an EMBL/GenBank/DDBJ whole genome shotgun (WGS) entry which is preliminary data.</text>
</comment>
<name>A0A1E3K5A6_9TREE</name>
<evidence type="ECO:0000313" key="1">
    <source>
        <dbReference type="EMBL" id="ODO08384.1"/>
    </source>
</evidence>
<keyword evidence="2" id="KW-1185">Reference proteome</keyword>
<gene>
    <name evidence="1" type="ORF">L198_00109</name>
</gene>
<reference evidence="1 2" key="1">
    <citation type="submission" date="2016-06" db="EMBL/GenBank/DDBJ databases">
        <title>Evolution of pathogenesis and genome organization in the Tremellales.</title>
        <authorList>
            <person name="Cuomo C."/>
            <person name="Litvintseva A."/>
            <person name="Heitman J."/>
            <person name="Chen Y."/>
            <person name="Sun S."/>
            <person name="Springer D."/>
            <person name="Dromer F."/>
            <person name="Young S."/>
            <person name="Zeng Q."/>
            <person name="Chapman S."/>
            <person name="Gujja S."/>
            <person name="Saif S."/>
            <person name="Birren B."/>
        </authorList>
    </citation>
    <scope>NUCLEOTIDE SEQUENCE [LARGE SCALE GENOMIC DNA]</scope>
    <source>
        <strain evidence="1 2">CBS 7118</strain>
    </source>
</reference>
<accession>A0A1E3K5A6</accession>
<dbReference type="Proteomes" id="UP000094819">
    <property type="component" value="Unassembled WGS sequence"/>
</dbReference>
<dbReference type="RefSeq" id="XP_019035241.1">
    <property type="nucleotide sequence ID" value="XM_019172299.1"/>
</dbReference>
<protein>
    <submittedName>
        <fullName evidence="1">Uncharacterized protein</fullName>
    </submittedName>
</protein>
<dbReference type="AlphaFoldDB" id="A0A1E3K5A6"/>
<organism evidence="1 2">
    <name type="scientific">Cryptococcus wingfieldii CBS 7118</name>
    <dbReference type="NCBI Taxonomy" id="1295528"/>
    <lineage>
        <taxon>Eukaryota</taxon>
        <taxon>Fungi</taxon>
        <taxon>Dikarya</taxon>
        <taxon>Basidiomycota</taxon>
        <taxon>Agaricomycotina</taxon>
        <taxon>Tremellomycetes</taxon>
        <taxon>Tremellales</taxon>
        <taxon>Cryptococcaceae</taxon>
        <taxon>Cryptococcus</taxon>
    </lineage>
</organism>
<dbReference type="EMBL" id="AWGH01000001">
    <property type="protein sequence ID" value="ODO08384.1"/>
    <property type="molecule type" value="Genomic_DNA"/>
</dbReference>
<evidence type="ECO:0000313" key="2">
    <source>
        <dbReference type="Proteomes" id="UP000094819"/>
    </source>
</evidence>